<name>A0ACC0CN46_9PEZI</name>
<comment type="caution">
    <text evidence="1">The sequence shown here is derived from an EMBL/GenBank/DDBJ whole genome shotgun (WGS) entry which is preliminary data.</text>
</comment>
<organism evidence="1 2">
    <name type="scientific">Hypoxylon rubiginosum</name>
    <dbReference type="NCBI Taxonomy" id="110542"/>
    <lineage>
        <taxon>Eukaryota</taxon>
        <taxon>Fungi</taxon>
        <taxon>Dikarya</taxon>
        <taxon>Ascomycota</taxon>
        <taxon>Pezizomycotina</taxon>
        <taxon>Sordariomycetes</taxon>
        <taxon>Xylariomycetidae</taxon>
        <taxon>Xylariales</taxon>
        <taxon>Hypoxylaceae</taxon>
        <taxon>Hypoxylon</taxon>
    </lineage>
</organism>
<protein>
    <submittedName>
        <fullName evidence="1">Uncharacterized protein</fullName>
    </submittedName>
</protein>
<keyword evidence="2" id="KW-1185">Reference proteome</keyword>
<accession>A0ACC0CN46</accession>
<sequence length="102" mass="11374">MWISRPIWSFLGYPSVSTMERYGDMTKDAIDRRLCITKNGLVGLAPPDSAPGDRLALLQAGRVPVVLRQDVDGYRLIGEAYVHGAMYGEMFDGQKVTEIKIK</sequence>
<evidence type="ECO:0000313" key="1">
    <source>
        <dbReference type="EMBL" id="KAI6081786.1"/>
    </source>
</evidence>
<evidence type="ECO:0000313" key="2">
    <source>
        <dbReference type="Proteomes" id="UP001497680"/>
    </source>
</evidence>
<gene>
    <name evidence="1" type="ORF">F4821DRAFT_248546</name>
</gene>
<reference evidence="1 2" key="1">
    <citation type="journal article" date="2022" name="New Phytol.">
        <title>Ecological generalism drives hyperdiversity of secondary metabolite gene clusters in xylarialean endophytes.</title>
        <authorList>
            <person name="Franco M.E.E."/>
            <person name="Wisecaver J.H."/>
            <person name="Arnold A.E."/>
            <person name="Ju Y.M."/>
            <person name="Slot J.C."/>
            <person name="Ahrendt S."/>
            <person name="Moore L.P."/>
            <person name="Eastman K.E."/>
            <person name="Scott K."/>
            <person name="Konkel Z."/>
            <person name="Mondo S.J."/>
            <person name="Kuo A."/>
            <person name="Hayes R.D."/>
            <person name="Haridas S."/>
            <person name="Andreopoulos B."/>
            <person name="Riley R."/>
            <person name="LaButti K."/>
            <person name="Pangilinan J."/>
            <person name="Lipzen A."/>
            <person name="Amirebrahimi M."/>
            <person name="Yan J."/>
            <person name="Adam C."/>
            <person name="Keymanesh K."/>
            <person name="Ng V."/>
            <person name="Louie K."/>
            <person name="Northen T."/>
            <person name="Drula E."/>
            <person name="Henrissat B."/>
            <person name="Hsieh H.M."/>
            <person name="Youens-Clark K."/>
            <person name="Lutzoni F."/>
            <person name="Miadlikowska J."/>
            <person name="Eastwood D.C."/>
            <person name="Hamelin R.C."/>
            <person name="Grigoriev I.V."/>
            <person name="U'Ren J.M."/>
        </authorList>
    </citation>
    <scope>NUCLEOTIDE SEQUENCE [LARGE SCALE GENOMIC DNA]</scope>
    <source>
        <strain evidence="1 2">ER1909</strain>
    </source>
</reference>
<dbReference type="EMBL" id="MU394386">
    <property type="protein sequence ID" value="KAI6081786.1"/>
    <property type="molecule type" value="Genomic_DNA"/>
</dbReference>
<proteinExistence type="predicted"/>
<dbReference type="Proteomes" id="UP001497680">
    <property type="component" value="Unassembled WGS sequence"/>
</dbReference>